<dbReference type="RefSeq" id="WP_235702695.1">
    <property type="nucleotide sequence ID" value="NZ_JAKGBZ010000002.1"/>
</dbReference>
<evidence type="ECO:0008006" key="3">
    <source>
        <dbReference type="Google" id="ProtNLM"/>
    </source>
</evidence>
<dbReference type="PROSITE" id="PS51257">
    <property type="entry name" value="PROKAR_LIPOPROTEIN"/>
    <property type="match status" value="1"/>
</dbReference>
<evidence type="ECO:0000313" key="2">
    <source>
        <dbReference type="Proteomes" id="UP001521209"/>
    </source>
</evidence>
<name>A0ABS9DS16_9PROT</name>
<protein>
    <recommendedName>
        <fullName evidence="3">Lipoprotein</fullName>
    </recommendedName>
</protein>
<comment type="caution">
    <text evidence="1">The sequence shown here is derived from an EMBL/GenBank/DDBJ whole genome shotgun (WGS) entry which is preliminary data.</text>
</comment>
<dbReference type="EMBL" id="JAKGBZ010000002">
    <property type="protein sequence ID" value="MCF3945459.1"/>
    <property type="molecule type" value="Genomic_DNA"/>
</dbReference>
<keyword evidence="2" id="KW-1185">Reference proteome</keyword>
<accession>A0ABS9DS16</accession>
<proteinExistence type="predicted"/>
<gene>
    <name evidence="1" type="ORF">L2A60_02015</name>
</gene>
<organism evidence="1 2">
    <name type="scientific">Acidiphilium iwatense</name>
    <dbReference type="NCBI Taxonomy" id="768198"/>
    <lineage>
        <taxon>Bacteria</taxon>
        <taxon>Pseudomonadati</taxon>
        <taxon>Pseudomonadota</taxon>
        <taxon>Alphaproteobacteria</taxon>
        <taxon>Acetobacterales</taxon>
        <taxon>Acidocellaceae</taxon>
        <taxon>Acidiphilium</taxon>
    </lineage>
</organism>
<reference evidence="1 2" key="1">
    <citation type="submission" date="2022-01" db="EMBL/GenBank/DDBJ databases">
        <authorList>
            <person name="Won M."/>
            <person name="Kim S.-J."/>
            <person name="Kwon S.-W."/>
        </authorList>
    </citation>
    <scope>NUCLEOTIDE SEQUENCE [LARGE SCALE GENOMIC DNA]</scope>
    <source>
        <strain evidence="1 2">KCTC 23505</strain>
    </source>
</reference>
<sequence length="147" mass="15160">MRRILIPALLLPLALAGCALFGRKTLSPYANAPSLVDVAALSKFNGQLPLVTIPQGAQNWAPSVKYAVAEALKINKDAKFRVYVTGPAAAIPSVSEQQMAKLAPEAAAVADAIAADGVLPGNVSLGASTKLPHVPTPKAPEIVVFAK</sequence>
<dbReference type="Proteomes" id="UP001521209">
    <property type="component" value="Unassembled WGS sequence"/>
</dbReference>
<evidence type="ECO:0000313" key="1">
    <source>
        <dbReference type="EMBL" id="MCF3945459.1"/>
    </source>
</evidence>